<feature type="binding site" evidence="12">
    <location>
        <position position="561"/>
    </location>
    <ligand>
        <name>Zn(2+)</name>
        <dbReference type="ChEBI" id="CHEBI:29105"/>
        <label>1</label>
    </ligand>
</feature>
<dbReference type="Proteomes" id="UP000244929">
    <property type="component" value="Chromosome"/>
</dbReference>
<feature type="binding site" evidence="12">
    <location>
        <position position="551"/>
    </location>
    <ligand>
        <name>Zn(2+)</name>
        <dbReference type="ChEBI" id="CHEBI:29105"/>
        <label>2</label>
    </ligand>
</feature>
<comment type="cofactor">
    <cofactor evidence="12">
        <name>Zn(2+)</name>
        <dbReference type="ChEBI" id="CHEBI:29105"/>
    </cofactor>
    <text evidence="12">Binds 2 zinc ions per subunit.</text>
</comment>
<keyword evidence="9 12" id="KW-0238">DNA-binding</keyword>
<dbReference type="Pfam" id="PF00270">
    <property type="entry name" value="DEAD"/>
    <property type="match status" value="1"/>
</dbReference>
<dbReference type="GO" id="GO:0006310">
    <property type="term" value="P:DNA recombination"/>
    <property type="evidence" value="ECO:0007669"/>
    <property type="project" value="InterPro"/>
</dbReference>
<gene>
    <name evidence="12 15" type="primary">priA</name>
    <name evidence="15" type="ORF">HYN59_14175</name>
</gene>
<evidence type="ECO:0000256" key="11">
    <source>
        <dbReference type="ARBA" id="ARBA00048988"/>
    </source>
</evidence>
<evidence type="ECO:0000256" key="9">
    <source>
        <dbReference type="ARBA" id="ARBA00023125"/>
    </source>
</evidence>
<dbReference type="GO" id="GO:0006302">
    <property type="term" value="P:double-strand break repair"/>
    <property type="evidence" value="ECO:0007669"/>
    <property type="project" value="InterPro"/>
</dbReference>
<dbReference type="GO" id="GO:1990077">
    <property type="term" value="C:primosome complex"/>
    <property type="evidence" value="ECO:0007669"/>
    <property type="project" value="UniProtKB-UniRule"/>
</dbReference>
<feature type="binding site" evidence="12">
    <location>
        <position position="524"/>
    </location>
    <ligand>
        <name>Zn(2+)</name>
        <dbReference type="ChEBI" id="CHEBI:29105"/>
        <label>1</label>
    </ligand>
</feature>
<accession>A0A2S1R0P0</accession>
<dbReference type="NCBIfam" id="TIGR00595">
    <property type="entry name" value="priA"/>
    <property type="match status" value="1"/>
</dbReference>
<dbReference type="SMART" id="SM00487">
    <property type="entry name" value="DEXDc"/>
    <property type="match status" value="1"/>
</dbReference>
<dbReference type="InterPro" id="IPR005259">
    <property type="entry name" value="PriA"/>
</dbReference>
<dbReference type="InterPro" id="IPR040498">
    <property type="entry name" value="PriA_CRR"/>
</dbReference>
<dbReference type="CDD" id="cd17929">
    <property type="entry name" value="DEXHc_priA"/>
    <property type="match status" value="1"/>
</dbReference>
<feature type="binding site" evidence="12">
    <location>
        <position position="530"/>
    </location>
    <ligand>
        <name>Zn(2+)</name>
        <dbReference type="ChEBI" id="CHEBI:29105"/>
        <label>2</label>
    </ligand>
</feature>
<dbReference type="GO" id="GO:0006270">
    <property type="term" value="P:DNA replication initiation"/>
    <property type="evidence" value="ECO:0007669"/>
    <property type="project" value="TreeGrafter"/>
</dbReference>
<keyword evidence="16" id="KW-1185">Reference proteome</keyword>
<organism evidence="15 16">
    <name type="scientific">Flavobacterium album</name>
    <dbReference type="NCBI Taxonomy" id="2175091"/>
    <lineage>
        <taxon>Bacteria</taxon>
        <taxon>Pseudomonadati</taxon>
        <taxon>Bacteroidota</taxon>
        <taxon>Flavobacteriia</taxon>
        <taxon>Flavobacteriales</taxon>
        <taxon>Flavobacteriaceae</taxon>
        <taxon>Flavobacterium</taxon>
    </lineage>
</organism>
<evidence type="ECO:0000313" key="15">
    <source>
        <dbReference type="EMBL" id="AWH86184.1"/>
    </source>
</evidence>
<proteinExistence type="inferred from homology"/>
<dbReference type="SUPFAM" id="SSF52540">
    <property type="entry name" value="P-loop containing nucleoside triphosphate hydrolases"/>
    <property type="match status" value="2"/>
</dbReference>
<evidence type="ECO:0000256" key="7">
    <source>
        <dbReference type="ARBA" id="ARBA00022833"/>
    </source>
</evidence>
<feature type="binding site" evidence="12">
    <location>
        <position position="564"/>
    </location>
    <ligand>
        <name>Zn(2+)</name>
        <dbReference type="ChEBI" id="CHEBI:29105"/>
        <label>1</label>
    </ligand>
</feature>
<keyword evidence="7 12" id="KW-0862">Zinc</keyword>
<evidence type="ECO:0000259" key="14">
    <source>
        <dbReference type="PROSITE" id="PS51194"/>
    </source>
</evidence>
<dbReference type="EMBL" id="CP029186">
    <property type="protein sequence ID" value="AWH86184.1"/>
    <property type="molecule type" value="Genomic_DNA"/>
</dbReference>
<dbReference type="EC" id="5.6.2.4" evidence="12"/>
<evidence type="ECO:0000256" key="10">
    <source>
        <dbReference type="ARBA" id="ARBA00023235"/>
    </source>
</evidence>
<dbReference type="InterPro" id="IPR041222">
    <property type="entry name" value="PriA_3primeBD"/>
</dbReference>
<dbReference type="SMART" id="SM00490">
    <property type="entry name" value="HELICc"/>
    <property type="match status" value="1"/>
</dbReference>
<keyword evidence="4 12" id="KW-0547">Nucleotide-binding</keyword>
<feature type="binding site" evidence="12">
    <location>
        <position position="521"/>
    </location>
    <ligand>
        <name>Zn(2+)</name>
        <dbReference type="ChEBI" id="CHEBI:29105"/>
        <label>1</label>
    </ligand>
</feature>
<evidence type="ECO:0000256" key="1">
    <source>
        <dbReference type="ARBA" id="ARBA00022515"/>
    </source>
</evidence>
<reference evidence="15 16" key="1">
    <citation type="submission" date="2018-04" db="EMBL/GenBank/DDBJ databases">
        <title>Genome sequencing of Flavobacterium sp. HYN0059.</title>
        <authorList>
            <person name="Yi H."/>
            <person name="Baek C."/>
        </authorList>
    </citation>
    <scope>NUCLEOTIDE SEQUENCE [LARGE SCALE GENOMIC DNA]</scope>
    <source>
        <strain evidence="15 16">HYN0059</strain>
    </source>
</reference>
<dbReference type="InterPro" id="IPR027417">
    <property type="entry name" value="P-loop_NTPase"/>
</dbReference>
<dbReference type="GO" id="GO:0043138">
    <property type="term" value="F:3'-5' DNA helicase activity"/>
    <property type="evidence" value="ECO:0007669"/>
    <property type="project" value="UniProtKB-EC"/>
</dbReference>
<keyword evidence="6 12" id="KW-0347">Helicase</keyword>
<dbReference type="Gene3D" id="3.40.50.300">
    <property type="entry name" value="P-loop containing nucleotide triphosphate hydrolases"/>
    <property type="match status" value="2"/>
</dbReference>
<feature type="domain" description="Helicase ATP-binding" evidence="13">
    <location>
        <begin position="289"/>
        <end position="458"/>
    </location>
</feature>
<dbReference type="Pfam" id="PF17764">
    <property type="entry name" value="PriA_3primeBD"/>
    <property type="match status" value="1"/>
</dbReference>
<keyword evidence="10 12" id="KW-0413">Isomerase</keyword>
<evidence type="ECO:0000256" key="3">
    <source>
        <dbReference type="ARBA" id="ARBA00022723"/>
    </source>
</evidence>
<dbReference type="InterPro" id="IPR011545">
    <property type="entry name" value="DEAD/DEAH_box_helicase_dom"/>
</dbReference>
<dbReference type="InterPro" id="IPR001650">
    <property type="entry name" value="Helicase_C-like"/>
</dbReference>
<feature type="binding site" evidence="12">
    <location>
        <position position="533"/>
    </location>
    <ligand>
        <name>Zn(2+)</name>
        <dbReference type="ChEBI" id="CHEBI:29105"/>
        <label>2</label>
    </ligand>
</feature>
<keyword evidence="1 12" id="KW-0639">Primosome</keyword>
<dbReference type="HAMAP" id="MF_00983">
    <property type="entry name" value="PriA"/>
    <property type="match status" value="1"/>
</dbReference>
<dbReference type="InterPro" id="IPR042115">
    <property type="entry name" value="PriA_3primeBD_sf"/>
</dbReference>
<evidence type="ECO:0000256" key="4">
    <source>
        <dbReference type="ARBA" id="ARBA00022741"/>
    </source>
</evidence>
<dbReference type="KEGG" id="falb:HYN59_14175"/>
<dbReference type="Pfam" id="PF00271">
    <property type="entry name" value="Helicase_C"/>
    <property type="match status" value="1"/>
</dbReference>
<dbReference type="GO" id="GO:0003677">
    <property type="term" value="F:DNA binding"/>
    <property type="evidence" value="ECO:0007669"/>
    <property type="project" value="UniProtKB-UniRule"/>
</dbReference>
<keyword evidence="2 12" id="KW-0235">DNA replication</keyword>
<comment type="subunit">
    <text evidence="12">Component of the replication restart primosome.</text>
</comment>
<dbReference type="PROSITE" id="PS51194">
    <property type="entry name" value="HELICASE_CTER"/>
    <property type="match status" value="1"/>
</dbReference>
<dbReference type="FunFam" id="3.40.50.300:FF:000489">
    <property type="entry name" value="Primosome assembly protein PriA"/>
    <property type="match status" value="1"/>
</dbReference>
<keyword evidence="5 12" id="KW-0378">Hydrolase</keyword>
<feature type="domain" description="Helicase C-terminal" evidence="14">
    <location>
        <begin position="534"/>
        <end position="710"/>
    </location>
</feature>
<dbReference type="PANTHER" id="PTHR30580:SF0">
    <property type="entry name" value="PRIMOSOMAL PROTEIN N"/>
    <property type="match status" value="1"/>
</dbReference>
<comment type="catalytic activity">
    <reaction evidence="12">
        <text>Couples ATP hydrolysis with the unwinding of duplex DNA by translocating in the 3'-5' direction.</text>
        <dbReference type="EC" id="5.6.2.4"/>
    </reaction>
</comment>
<comment type="similarity">
    <text evidence="12">Belongs to the helicase family. PriA subfamily.</text>
</comment>
<dbReference type="Pfam" id="PF18319">
    <property type="entry name" value="Zn_ribbon_PriA"/>
    <property type="match status" value="1"/>
</dbReference>
<evidence type="ECO:0000256" key="5">
    <source>
        <dbReference type="ARBA" id="ARBA00022801"/>
    </source>
</evidence>
<dbReference type="InterPro" id="IPR041236">
    <property type="entry name" value="PriA_C"/>
</dbReference>
<comment type="function">
    <text evidence="12">Initiates the restart of stalled replication forks, which reloads the replicative helicase on sites other than the origin of replication. Recognizes and binds to abandoned replication forks and remodels them to uncover a helicase loading site. Promotes assembly of the primosome at these replication forks.</text>
</comment>
<dbReference type="PANTHER" id="PTHR30580">
    <property type="entry name" value="PRIMOSOMAL PROTEIN N"/>
    <property type="match status" value="1"/>
</dbReference>
<evidence type="ECO:0000259" key="13">
    <source>
        <dbReference type="PROSITE" id="PS51192"/>
    </source>
</evidence>
<dbReference type="GO" id="GO:0005524">
    <property type="term" value="F:ATP binding"/>
    <property type="evidence" value="ECO:0007669"/>
    <property type="project" value="UniProtKB-UniRule"/>
</dbReference>
<dbReference type="AlphaFoldDB" id="A0A2S1R0P0"/>
<dbReference type="GO" id="GO:0006269">
    <property type="term" value="P:DNA replication, synthesis of primer"/>
    <property type="evidence" value="ECO:0007669"/>
    <property type="project" value="UniProtKB-KW"/>
</dbReference>
<sequence length="814" mass="93449">MPYFIEVILPLNLTKPLTYSITQGEYGFLKPGMRVAVPVKNKIYTGLVTELHQNAPLLYEAKEIHQILDDEPLVTKIQLAHWQWVANYYMCSIGEVYKSAMPSGFLLESDTIITSLQDFDVESGELTDDEYLIYEALQQQSALKIQEVTSILNKKTILPIINRLIAKNVVAIQEEISEKYKPKTIRYIRLPEEFLREEQLAELMELLSKAPKQREAVMQYFQLQASEKKPITAKKLNDSGINSTVIKSLIDKNIFEEYFLDEDRVQFEGDNNAGFGLSHKQKEAFDEIKKSFGQKDVTLLHGITSSGKTEIYIKLIEEYINSGQQVLYLLPEIALTTQLVVRLTAYFGNQVAVFHSKYNNNERVETWNQVLSASETAKVVIGARSALFLPFQNLGLIIIDEEHEPTFKQQDPAPRYHARDAAIVLANAHKAKVLLGSATPSIETYYNASGGKYGYVELKERFGKVMPPEIILIDLKDKYKRKQMTGHFSDFMIETIAETLANGKQVILFQNRRGYSPWVECLTCGHVPQCPQCDVSLTYYKYKNQLRCHYCGHHIAKPTHCHKCQSPDLDTKGFGTEQIELELKTLFPDKHSWRMDQDTTRGKHDYEKIIDSFKNREIDILVGTQMLAKGLHFDNVALVGIMNADNMLYQPDFRAFERAYQMMVQVAGRAGRKDQRGKVLIQTYNPLYNIIRQVTDNDYEGMYKEQLYERHNFKYPPFFRLVRITLRHKDYEKVKEAAIWLFNVLSQQLGVTVLGPEEPGINRIRNEYIRTIMIKIPQGAALGGTKKAIQRVLSSFDAVSQYRAVKVTLNADPY</sequence>
<keyword evidence="8 12" id="KW-0067">ATP-binding</keyword>
<comment type="catalytic activity">
    <reaction evidence="11 12">
        <text>ATP + H2O = ADP + phosphate + H(+)</text>
        <dbReference type="Rhea" id="RHEA:13065"/>
        <dbReference type="ChEBI" id="CHEBI:15377"/>
        <dbReference type="ChEBI" id="CHEBI:15378"/>
        <dbReference type="ChEBI" id="CHEBI:30616"/>
        <dbReference type="ChEBI" id="CHEBI:43474"/>
        <dbReference type="ChEBI" id="CHEBI:456216"/>
        <dbReference type="EC" id="5.6.2.4"/>
    </reaction>
</comment>
<dbReference type="GO" id="GO:0008270">
    <property type="term" value="F:zinc ion binding"/>
    <property type="evidence" value="ECO:0007669"/>
    <property type="project" value="UniProtKB-UniRule"/>
</dbReference>
<dbReference type="GO" id="GO:0016887">
    <property type="term" value="F:ATP hydrolysis activity"/>
    <property type="evidence" value="ECO:0007669"/>
    <property type="project" value="RHEA"/>
</dbReference>
<dbReference type="RefSeq" id="WP_108778907.1">
    <property type="nucleotide sequence ID" value="NZ_CP029186.1"/>
</dbReference>
<evidence type="ECO:0000256" key="12">
    <source>
        <dbReference type="HAMAP-Rule" id="MF_00983"/>
    </source>
</evidence>
<keyword evidence="3 12" id="KW-0479">Metal-binding</keyword>
<feature type="binding site" evidence="12">
    <location>
        <position position="548"/>
    </location>
    <ligand>
        <name>Zn(2+)</name>
        <dbReference type="ChEBI" id="CHEBI:29105"/>
        <label>2</label>
    </ligand>
</feature>
<evidence type="ECO:0000256" key="6">
    <source>
        <dbReference type="ARBA" id="ARBA00022806"/>
    </source>
</evidence>
<evidence type="ECO:0000256" key="8">
    <source>
        <dbReference type="ARBA" id="ARBA00022840"/>
    </source>
</evidence>
<dbReference type="OrthoDB" id="9759544at2"/>
<dbReference type="PROSITE" id="PS51192">
    <property type="entry name" value="HELICASE_ATP_BIND_1"/>
    <property type="match status" value="1"/>
</dbReference>
<name>A0A2S1R0P0_9FLAO</name>
<dbReference type="InterPro" id="IPR014001">
    <property type="entry name" value="Helicase_ATP-bd"/>
</dbReference>
<dbReference type="Gene3D" id="3.40.1440.60">
    <property type="entry name" value="PriA, 3(prime) DNA-binding domain"/>
    <property type="match status" value="1"/>
</dbReference>
<evidence type="ECO:0000313" key="16">
    <source>
        <dbReference type="Proteomes" id="UP000244929"/>
    </source>
</evidence>
<dbReference type="CDD" id="cd18804">
    <property type="entry name" value="SF2_C_priA"/>
    <property type="match status" value="1"/>
</dbReference>
<dbReference type="Pfam" id="PF18074">
    <property type="entry name" value="PriA_C"/>
    <property type="match status" value="1"/>
</dbReference>
<evidence type="ECO:0000256" key="2">
    <source>
        <dbReference type="ARBA" id="ARBA00022705"/>
    </source>
</evidence>
<protein>
    <recommendedName>
        <fullName evidence="12">Replication restart protein PriA</fullName>
    </recommendedName>
    <alternativeName>
        <fullName evidence="12">ATP-dependent DNA helicase PriA</fullName>
        <ecNumber evidence="12">5.6.2.4</ecNumber>
    </alternativeName>
    <alternativeName>
        <fullName evidence="12">DNA 3'-5' helicase PriA</fullName>
    </alternativeName>
</protein>